<evidence type="ECO:0000313" key="6">
    <source>
        <dbReference type="EMBL" id="ACX73586.1"/>
    </source>
</evidence>
<dbReference type="GeneID" id="8514096"/>
<evidence type="ECO:0000256" key="3">
    <source>
        <dbReference type="PROSITE-ProRule" id="PRU00703"/>
    </source>
</evidence>
<dbReference type="SUPFAM" id="SSF54631">
    <property type="entry name" value="CBS-domain pair"/>
    <property type="match status" value="1"/>
</dbReference>
<dbReference type="InterPro" id="IPR046342">
    <property type="entry name" value="CBS_dom_sf"/>
</dbReference>
<dbReference type="RefSeq" id="WP_015733803.1">
    <property type="nucleotide sequence ID" value="NC_013407.1"/>
</dbReference>
<dbReference type="InterPro" id="IPR051257">
    <property type="entry name" value="Diverse_CBS-Domain"/>
</dbReference>
<dbReference type="HOGENOM" id="CLU_124806_0_0_2"/>
<dbReference type="Gene3D" id="3.10.580.10">
    <property type="entry name" value="CBS-domain"/>
    <property type="match status" value="1"/>
</dbReference>
<dbReference type="AlphaFoldDB" id="C9RE57"/>
<evidence type="ECO:0000256" key="1">
    <source>
        <dbReference type="ARBA" id="ARBA00022737"/>
    </source>
</evidence>
<organism evidence="6 7">
    <name type="scientific">Methanocaldococcus vulcanius (strain ATCC 700851 / DSM 12094 / M7)</name>
    <name type="common">Methanococcus vulcanius</name>
    <dbReference type="NCBI Taxonomy" id="579137"/>
    <lineage>
        <taxon>Archaea</taxon>
        <taxon>Methanobacteriati</taxon>
        <taxon>Methanobacteriota</taxon>
        <taxon>Methanomada group</taxon>
        <taxon>Methanococci</taxon>
        <taxon>Methanococcales</taxon>
        <taxon>Methanocaldococcaceae</taxon>
        <taxon>Methanocaldococcus</taxon>
    </lineage>
</organism>
<evidence type="ECO:0000256" key="2">
    <source>
        <dbReference type="ARBA" id="ARBA00023122"/>
    </source>
</evidence>
<dbReference type="PANTHER" id="PTHR43080:SF2">
    <property type="entry name" value="CBS DOMAIN-CONTAINING PROTEIN"/>
    <property type="match status" value="1"/>
</dbReference>
<keyword evidence="1" id="KW-0677">Repeat</keyword>
<dbReference type="OrthoDB" id="65817at2157"/>
<sequence>MVGEVPVLLIMKRPIVVSGDVSVYDVAKLMIEEEVPCVLVVCERSKNEIEVAREKDILKKVLIKKLSPDKVKIEDISSSKLITIPPETTIDEALKLMSKHKTRELFISDGGKIIGVITEEDLIKITPEIISTLKELVDYLIQVIDEVTSENSNEGGGEDPKTLTITKNKKKSK</sequence>
<accession>C9RE57</accession>
<reference evidence="6" key="1">
    <citation type="submission" date="2009-10" db="EMBL/GenBank/DDBJ databases">
        <title>Complete sequence of chromosome of Methanocaldococcus vulcanius M7.</title>
        <authorList>
            <consortium name="US DOE Joint Genome Institute"/>
            <person name="Lucas S."/>
            <person name="Copeland A."/>
            <person name="Lapidus A."/>
            <person name="Glavina del Rio T."/>
            <person name="Dalin E."/>
            <person name="Tice H."/>
            <person name="Bruce D."/>
            <person name="Goodwin L."/>
            <person name="Pitluck S."/>
            <person name="Lcollab F.I."/>
            <person name="Brettin T."/>
            <person name="Detter J.C."/>
            <person name="Han C."/>
            <person name="Tapia R."/>
            <person name="Kuske C.R."/>
            <person name="Schmutz J."/>
            <person name="Larimer F."/>
            <person name="Land M."/>
            <person name="Hauser L."/>
            <person name="Kyrpides N."/>
            <person name="Ovchinikova G."/>
            <person name="Sieprawska-Lupa M."/>
            <person name="Whitman W.B."/>
            <person name="Woyke T."/>
        </authorList>
    </citation>
    <scope>NUCLEOTIDE SEQUENCE [LARGE SCALE GENOMIC DNA]</scope>
    <source>
        <strain evidence="6">M7</strain>
    </source>
</reference>
<dbReference type="PANTHER" id="PTHR43080">
    <property type="entry name" value="CBS DOMAIN-CONTAINING PROTEIN CBSX3, MITOCHONDRIAL"/>
    <property type="match status" value="1"/>
</dbReference>
<dbReference type="PROSITE" id="PS51371">
    <property type="entry name" value="CBS"/>
    <property type="match status" value="1"/>
</dbReference>
<dbReference type="Proteomes" id="UP000002063">
    <property type="component" value="Chromosome"/>
</dbReference>
<dbReference type="KEGG" id="mvu:Metvu_1735"/>
<proteinExistence type="predicted"/>
<keyword evidence="7" id="KW-1185">Reference proteome</keyword>
<evidence type="ECO:0000313" key="7">
    <source>
        <dbReference type="Proteomes" id="UP000002063"/>
    </source>
</evidence>
<keyword evidence="2 3" id="KW-0129">CBS domain</keyword>
<dbReference type="SMART" id="SM00116">
    <property type="entry name" value="CBS"/>
    <property type="match status" value="2"/>
</dbReference>
<dbReference type="EMBL" id="CP001787">
    <property type="protein sequence ID" value="ACX73586.1"/>
    <property type="molecule type" value="Genomic_DNA"/>
</dbReference>
<protein>
    <submittedName>
        <fullName evidence="6">Signal transduction protein with CBS domains</fullName>
    </submittedName>
</protein>
<feature type="domain" description="CBS" evidence="5">
    <location>
        <begin position="76"/>
        <end position="132"/>
    </location>
</feature>
<dbReference type="Pfam" id="PF00571">
    <property type="entry name" value="CBS"/>
    <property type="match status" value="2"/>
</dbReference>
<dbReference type="STRING" id="579137.Metvu_1735"/>
<evidence type="ECO:0000256" key="4">
    <source>
        <dbReference type="SAM" id="MobiDB-lite"/>
    </source>
</evidence>
<gene>
    <name evidence="6" type="ordered locus">Metvu_1735</name>
</gene>
<dbReference type="eggNOG" id="arCOG00606">
    <property type="taxonomic scope" value="Archaea"/>
</dbReference>
<feature type="region of interest" description="Disordered" evidence="4">
    <location>
        <begin position="150"/>
        <end position="173"/>
    </location>
</feature>
<evidence type="ECO:0000259" key="5">
    <source>
        <dbReference type="PROSITE" id="PS51371"/>
    </source>
</evidence>
<name>C9RE57_METVM</name>
<dbReference type="InterPro" id="IPR000644">
    <property type="entry name" value="CBS_dom"/>
</dbReference>